<keyword evidence="7 10" id="KW-0249">Electron transport</keyword>
<dbReference type="NCBIfam" id="NF002011">
    <property type="entry name" value="PRK00816.1"/>
    <property type="match status" value="1"/>
</dbReference>
<comment type="subunit">
    <text evidence="10">The complex is composed of six subunits: RnfA, RnfB, RnfC, RnfD, RnfE and RnfG.</text>
</comment>
<evidence type="ECO:0000313" key="12">
    <source>
        <dbReference type="Proteomes" id="UP001620597"/>
    </source>
</evidence>
<evidence type="ECO:0000256" key="8">
    <source>
        <dbReference type="ARBA" id="ARBA00022989"/>
    </source>
</evidence>
<evidence type="ECO:0000256" key="7">
    <source>
        <dbReference type="ARBA" id="ARBA00022982"/>
    </source>
</evidence>
<dbReference type="PANTHER" id="PTHR30578:SF0">
    <property type="entry name" value="ION-TRANSLOCATING OXIDOREDUCTASE COMPLEX SUBUNIT D"/>
    <property type="match status" value="1"/>
</dbReference>
<keyword evidence="9 10" id="KW-0472">Membrane</keyword>
<feature type="transmembrane region" description="Helical" evidence="10">
    <location>
        <begin position="45"/>
        <end position="64"/>
    </location>
</feature>
<dbReference type="HAMAP" id="MF_00462">
    <property type="entry name" value="RsxD_RnfD"/>
    <property type="match status" value="1"/>
</dbReference>
<protein>
    <recommendedName>
        <fullName evidence="10">Ion-translocating oxidoreductase complex subunit D</fullName>
        <ecNumber evidence="10">7.-.-.-</ecNumber>
    </recommendedName>
    <alternativeName>
        <fullName evidence="10">Rnf electron transport complex subunit D</fullName>
    </alternativeName>
</protein>
<comment type="function">
    <text evidence="10">Part of a membrane-bound complex that couples electron transfer with translocation of ions across the membrane.</text>
</comment>
<evidence type="ECO:0000256" key="4">
    <source>
        <dbReference type="ARBA" id="ARBA00022643"/>
    </source>
</evidence>
<sequence length="355" mass="37619">MALITLSSPHAHGHNSTRKVMLTVTLATLPGLAVMTGLFGFGNLINVVLAALVAMATEALVLSIRQRPVMFFLKDNSALLTGVLIGLALPPLAPWWITLVATAFAIVFAKQLYGGMGNNPFNPAMIGYALVLISFPVQMTTNWAVSSQMGGSTAGLSDALSIIFTGAGGSADAFTGATPLDAYKHLISNKTAVEVLTESTFNGWLNGGWEWVNLAFMAGGLVLIWQRIITWHIPVAMLAGLSLCSLTLGWDADMYTPTSLHLLSGATMLGAFFIATDPVSAATTPLGKLIYGAGIGILLYVIRSWGSYPDAVAFAVLLMNFAAPFIDAYTQPRTYGHTKANRGLNNRGPKKPEAK</sequence>
<dbReference type="Pfam" id="PF03116">
    <property type="entry name" value="NQR2_RnfD_RnfE"/>
    <property type="match status" value="1"/>
</dbReference>
<comment type="subcellular location">
    <subcellularLocation>
        <location evidence="10">Cell inner membrane</location>
        <topology evidence="10">Multi-pass membrane protein</topology>
    </subcellularLocation>
</comment>
<evidence type="ECO:0000256" key="1">
    <source>
        <dbReference type="ARBA" id="ARBA00022448"/>
    </source>
</evidence>
<feature type="transmembrane region" description="Helical" evidence="10">
    <location>
        <begin position="125"/>
        <end position="145"/>
    </location>
</feature>
<evidence type="ECO:0000256" key="10">
    <source>
        <dbReference type="HAMAP-Rule" id="MF_00462"/>
    </source>
</evidence>
<evidence type="ECO:0000256" key="9">
    <source>
        <dbReference type="ARBA" id="ARBA00023136"/>
    </source>
</evidence>
<keyword evidence="5 10" id="KW-0812">Transmembrane</keyword>
<gene>
    <name evidence="11" type="primary">rsxD</name>
    <name evidence="10" type="synonym">rnfD</name>
    <name evidence="11" type="ORF">WG929_12965</name>
</gene>
<keyword evidence="1 10" id="KW-0813">Transport</keyword>
<comment type="caution">
    <text evidence="11">The sequence shown here is derived from an EMBL/GenBank/DDBJ whole genome shotgun (WGS) entry which is preliminary data.</text>
</comment>
<dbReference type="Proteomes" id="UP001620597">
    <property type="component" value="Unassembled WGS sequence"/>
</dbReference>
<comment type="similarity">
    <text evidence="10">Belongs to the NqrB/RnfD family.</text>
</comment>
<keyword evidence="2 10" id="KW-0597">Phosphoprotein</keyword>
<keyword evidence="10" id="KW-0997">Cell inner membrane</keyword>
<evidence type="ECO:0000313" key="11">
    <source>
        <dbReference type="EMBL" id="MFK4753319.1"/>
    </source>
</evidence>
<keyword evidence="6 10" id="KW-1278">Translocase</keyword>
<comment type="cofactor">
    <cofactor evidence="10">
        <name>FMN</name>
        <dbReference type="ChEBI" id="CHEBI:58210"/>
    </cofactor>
</comment>
<dbReference type="EC" id="7.-.-.-" evidence="10"/>
<dbReference type="EMBL" id="JBBKTX010000015">
    <property type="protein sequence ID" value="MFK4753319.1"/>
    <property type="molecule type" value="Genomic_DNA"/>
</dbReference>
<keyword evidence="10" id="KW-1003">Cell membrane</keyword>
<dbReference type="InterPro" id="IPR011303">
    <property type="entry name" value="RnfD_bac"/>
</dbReference>
<keyword evidence="3 10" id="KW-0285">Flavoprotein</keyword>
<organism evidence="11 12">
    <name type="scientific">Oceanobacter antarcticus</name>
    <dbReference type="NCBI Taxonomy" id="3133425"/>
    <lineage>
        <taxon>Bacteria</taxon>
        <taxon>Pseudomonadati</taxon>
        <taxon>Pseudomonadota</taxon>
        <taxon>Gammaproteobacteria</taxon>
        <taxon>Oceanospirillales</taxon>
        <taxon>Oceanospirillaceae</taxon>
        <taxon>Oceanobacter</taxon>
    </lineage>
</organism>
<accession>A0ABW8NK18</accession>
<evidence type="ECO:0000256" key="6">
    <source>
        <dbReference type="ARBA" id="ARBA00022967"/>
    </source>
</evidence>
<keyword evidence="12" id="KW-1185">Reference proteome</keyword>
<reference evidence="11 12" key="1">
    <citation type="submission" date="2024-03" db="EMBL/GenBank/DDBJ databases">
        <title>High-quality draft genome sequence of Oceanobacter sp. wDCs-4.</title>
        <authorList>
            <person name="Dong C."/>
        </authorList>
    </citation>
    <scope>NUCLEOTIDE SEQUENCE [LARGE SCALE GENOMIC DNA]</scope>
    <source>
        <strain evidence="12">wDCs-4</strain>
    </source>
</reference>
<keyword evidence="4 10" id="KW-0288">FMN</keyword>
<proteinExistence type="inferred from homology"/>
<feature type="modified residue" description="FMN phosphoryl threonine" evidence="10">
    <location>
        <position position="178"/>
    </location>
</feature>
<feature type="transmembrane region" description="Helical" evidence="10">
    <location>
        <begin position="262"/>
        <end position="282"/>
    </location>
</feature>
<dbReference type="RefSeq" id="WP_416206371.1">
    <property type="nucleotide sequence ID" value="NZ_JBBKTX010000015.1"/>
</dbReference>
<feature type="transmembrane region" description="Helical" evidence="10">
    <location>
        <begin position="20"/>
        <end position="39"/>
    </location>
</feature>
<evidence type="ECO:0000256" key="5">
    <source>
        <dbReference type="ARBA" id="ARBA00022692"/>
    </source>
</evidence>
<feature type="transmembrane region" description="Helical" evidence="10">
    <location>
        <begin position="71"/>
        <end position="89"/>
    </location>
</feature>
<dbReference type="PANTHER" id="PTHR30578">
    <property type="entry name" value="ELECTRON TRANSPORT COMPLEX PROTEIN RNFD"/>
    <property type="match status" value="1"/>
</dbReference>
<feature type="transmembrane region" description="Helical" evidence="10">
    <location>
        <begin position="232"/>
        <end position="250"/>
    </location>
</feature>
<keyword evidence="8 10" id="KW-1133">Transmembrane helix</keyword>
<dbReference type="NCBIfam" id="TIGR01946">
    <property type="entry name" value="rnfD"/>
    <property type="match status" value="1"/>
</dbReference>
<name>A0ABW8NK18_9GAMM</name>
<feature type="transmembrane region" description="Helical" evidence="10">
    <location>
        <begin position="311"/>
        <end position="329"/>
    </location>
</feature>
<evidence type="ECO:0000256" key="2">
    <source>
        <dbReference type="ARBA" id="ARBA00022553"/>
    </source>
</evidence>
<feature type="transmembrane region" description="Helical" evidence="10">
    <location>
        <begin position="289"/>
        <end position="305"/>
    </location>
</feature>
<evidence type="ECO:0000256" key="3">
    <source>
        <dbReference type="ARBA" id="ARBA00022630"/>
    </source>
</evidence>
<dbReference type="InterPro" id="IPR004338">
    <property type="entry name" value="NqrB/RnfD"/>
</dbReference>